<reference evidence="1 2" key="1">
    <citation type="journal article" date="2004" name="Nat. Genet.">
        <title>Evidence in the Legionella pneumophila genome for exploitation of host cell functions and high genome plasticity.</title>
        <authorList>
            <person name="Cazalet C."/>
            <person name="Rusniok C."/>
            <person name="Bruggemann H."/>
            <person name="Zidane N."/>
            <person name="Magnier A."/>
            <person name="Ma L."/>
            <person name="Tichit M."/>
            <person name="Jarraud S."/>
            <person name="Bouchier C."/>
            <person name="Vandenesch F."/>
            <person name="Kunst F."/>
            <person name="Etienne J."/>
            <person name="Glaser P."/>
            <person name="Buchrieser C."/>
        </authorList>
    </citation>
    <scope>NUCLEOTIDE SEQUENCE [LARGE SCALE GENOMIC DNA]</scope>
    <source>
        <strain evidence="1 2">Lens</strain>
    </source>
</reference>
<accession>Q5WSU7</accession>
<sequence length="130" mass="14903">MTEINKKIHKKTFDIAWGDMDALGHVNNARYFDYFQEARIDWLRKLDIKMTGQTGPVVIHVACTFLKPIVYPATVTIHSKAHSLGNSSMIMDHDLYQEETLMAQGVSKIVWIDYTQNKSVPLPDIIRNLV</sequence>
<dbReference type="AlphaFoldDB" id="Q5WSU7"/>
<gene>
    <name evidence="1" type="ordered locus">lpl2779</name>
</gene>
<organism evidence="1 2">
    <name type="scientific">Legionella pneumophila (strain Lens)</name>
    <dbReference type="NCBI Taxonomy" id="297245"/>
    <lineage>
        <taxon>Bacteria</taxon>
        <taxon>Pseudomonadati</taxon>
        <taxon>Pseudomonadota</taxon>
        <taxon>Gammaproteobacteria</taxon>
        <taxon>Legionellales</taxon>
        <taxon>Legionellaceae</taxon>
        <taxon>Legionella</taxon>
    </lineage>
</organism>
<proteinExistence type="predicted"/>
<protein>
    <recommendedName>
        <fullName evidence="3">Acyl-CoA thioesterase</fullName>
    </recommendedName>
</protein>
<dbReference type="Proteomes" id="UP000002517">
    <property type="component" value="Chromosome"/>
</dbReference>
<name>Q5WSU7_LEGPL</name>
<dbReference type="CDD" id="cd00586">
    <property type="entry name" value="4HBT"/>
    <property type="match status" value="1"/>
</dbReference>
<dbReference type="HOGENOM" id="CLU_101141_2_2_6"/>
<dbReference type="LegioList" id="lpl2779"/>
<evidence type="ECO:0008006" key="3">
    <source>
        <dbReference type="Google" id="ProtNLM"/>
    </source>
</evidence>
<evidence type="ECO:0000313" key="2">
    <source>
        <dbReference type="Proteomes" id="UP000002517"/>
    </source>
</evidence>
<dbReference type="KEGG" id="lpf:lpl2779"/>
<dbReference type="Pfam" id="PF13279">
    <property type="entry name" value="4HBT_2"/>
    <property type="match status" value="1"/>
</dbReference>
<dbReference type="SUPFAM" id="SSF54637">
    <property type="entry name" value="Thioesterase/thiol ester dehydrase-isomerase"/>
    <property type="match status" value="1"/>
</dbReference>
<dbReference type="Gene3D" id="3.10.129.10">
    <property type="entry name" value="Hotdog Thioesterase"/>
    <property type="match status" value="1"/>
</dbReference>
<evidence type="ECO:0000313" key="1">
    <source>
        <dbReference type="EMBL" id="CAH17022.1"/>
    </source>
</evidence>
<dbReference type="EMBL" id="CR628337">
    <property type="protein sequence ID" value="CAH17022.1"/>
    <property type="molecule type" value="Genomic_DNA"/>
</dbReference>
<dbReference type="InterPro" id="IPR050563">
    <property type="entry name" value="4-hydroxybenzoyl-CoA_TE"/>
</dbReference>
<dbReference type="PANTHER" id="PTHR31793">
    <property type="entry name" value="4-HYDROXYBENZOYL-COA THIOESTERASE FAMILY MEMBER"/>
    <property type="match status" value="1"/>
</dbReference>
<dbReference type="RefSeq" id="WP_011216701.1">
    <property type="nucleotide sequence ID" value="NC_006369.1"/>
</dbReference>
<dbReference type="PANTHER" id="PTHR31793:SF24">
    <property type="entry name" value="LONG-CHAIN ACYL-COA THIOESTERASE FADM"/>
    <property type="match status" value="1"/>
</dbReference>
<dbReference type="GO" id="GO:0047617">
    <property type="term" value="F:fatty acyl-CoA hydrolase activity"/>
    <property type="evidence" value="ECO:0007669"/>
    <property type="project" value="TreeGrafter"/>
</dbReference>
<dbReference type="InterPro" id="IPR029069">
    <property type="entry name" value="HotDog_dom_sf"/>
</dbReference>